<sequence>MKKPFLLLLLMALIAGSFSFTLSSTVDKRTYDKSDLINYLKATRDSALNAVQGLSDTQMSYKEAPDRWSVAECLEHITLVEKNFITMAKSMADEKPNPERSHEIKITDEAIVQGVSDRSHKVKAPEPFIPRHAFASKEELIKAFTDQRNELISYVESTNDNLRDHIRDMPPFGPVSAFQVLLLDGAHSARHTKQMREVMASAEFPKQ</sequence>
<organism evidence="3 4">
    <name type="scientific">Chitinophaga terrae</name>
    <name type="common">ex Kim and Jung 2007</name>
    <dbReference type="NCBI Taxonomy" id="408074"/>
    <lineage>
        <taxon>Bacteria</taxon>
        <taxon>Pseudomonadati</taxon>
        <taxon>Bacteroidota</taxon>
        <taxon>Chitinophagia</taxon>
        <taxon>Chitinophagales</taxon>
        <taxon>Chitinophagaceae</taxon>
        <taxon>Chitinophaga</taxon>
    </lineage>
</organism>
<dbReference type="AlphaFoldDB" id="A0A1H4E421"/>
<proteinExistence type="predicted"/>
<keyword evidence="1" id="KW-0732">Signal</keyword>
<protein>
    <submittedName>
        <fullName evidence="3">DinB superfamily protein</fullName>
    </submittedName>
</protein>
<dbReference type="OrthoDB" id="9807923at2"/>
<evidence type="ECO:0000256" key="1">
    <source>
        <dbReference type="SAM" id="SignalP"/>
    </source>
</evidence>
<dbReference type="InterPro" id="IPR024775">
    <property type="entry name" value="DinB-like"/>
</dbReference>
<feature type="chain" id="PRO_5011731089" evidence="1">
    <location>
        <begin position="24"/>
        <end position="207"/>
    </location>
</feature>
<gene>
    <name evidence="3" type="ORF">SAMN05660909_03493</name>
</gene>
<evidence type="ECO:0000313" key="3">
    <source>
        <dbReference type="EMBL" id="SEA79771.1"/>
    </source>
</evidence>
<feature type="signal peptide" evidence="1">
    <location>
        <begin position="1"/>
        <end position="23"/>
    </location>
</feature>
<name>A0A1H4E421_9BACT</name>
<dbReference type="Gene3D" id="1.20.120.450">
    <property type="entry name" value="dinb family like domain"/>
    <property type="match status" value="1"/>
</dbReference>
<keyword evidence="4" id="KW-1185">Reference proteome</keyword>
<feature type="domain" description="DinB-like" evidence="2">
    <location>
        <begin position="40"/>
        <end position="195"/>
    </location>
</feature>
<reference evidence="4" key="1">
    <citation type="submission" date="2016-10" db="EMBL/GenBank/DDBJ databases">
        <authorList>
            <person name="Varghese N."/>
            <person name="Submissions S."/>
        </authorList>
    </citation>
    <scope>NUCLEOTIDE SEQUENCE [LARGE SCALE GENOMIC DNA]</scope>
    <source>
        <strain evidence="4">DSM 23920</strain>
    </source>
</reference>
<dbReference type="Proteomes" id="UP000199656">
    <property type="component" value="Unassembled WGS sequence"/>
</dbReference>
<dbReference type="Pfam" id="PF12867">
    <property type="entry name" value="DinB_2"/>
    <property type="match status" value="1"/>
</dbReference>
<dbReference type="InterPro" id="IPR034660">
    <property type="entry name" value="DinB/YfiT-like"/>
</dbReference>
<dbReference type="EMBL" id="FNRL01000016">
    <property type="protein sequence ID" value="SEA79771.1"/>
    <property type="molecule type" value="Genomic_DNA"/>
</dbReference>
<accession>A0A1H4E421</accession>
<dbReference type="STRING" id="408074.SAMN05660909_03493"/>
<evidence type="ECO:0000259" key="2">
    <source>
        <dbReference type="Pfam" id="PF12867"/>
    </source>
</evidence>
<evidence type="ECO:0000313" key="4">
    <source>
        <dbReference type="Proteomes" id="UP000199656"/>
    </source>
</evidence>
<dbReference type="RefSeq" id="WP_089763214.1">
    <property type="nucleotide sequence ID" value="NZ_BKAT01000029.1"/>
</dbReference>
<dbReference type="SUPFAM" id="SSF109854">
    <property type="entry name" value="DinB/YfiT-like putative metalloenzymes"/>
    <property type="match status" value="1"/>
</dbReference>